<accession>A0A0W8I269</accession>
<evidence type="ECO:0000256" key="1">
    <source>
        <dbReference type="ARBA" id="ARBA00004651"/>
    </source>
</evidence>
<comment type="caution">
    <text evidence="8">The sequence shown here is derived from an EMBL/GenBank/DDBJ whole genome shotgun (WGS) entry which is preliminary data.</text>
</comment>
<proteinExistence type="predicted"/>
<evidence type="ECO:0000256" key="5">
    <source>
        <dbReference type="ARBA" id="ARBA00023136"/>
    </source>
</evidence>
<organism evidence="8 9">
    <name type="scientific">Serinicoccus chungangensis</name>
    <dbReference type="NCBI Taxonomy" id="767452"/>
    <lineage>
        <taxon>Bacteria</taxon>
        <taxon>Bacillati</taxon>
        <taxon>Actinomycetota</taxon>
        <taxon>Actinomycetes</taxon>
        <taxon>Micrococcales</taxon>
        <taxon>Ornithinimicrobiaceae</taxon>
        <taxon>Serinicoccus</taxon>
    </lineage>
</organism>
<dbReference type="PANTHER" id="PTHR35007:SF3">
    <property type="entry name" value="POSSIBLE CONSERVED ALANINE RICH MEMBRANE PROTEIN"/>
    <property type="match status" value="1"/>
</dbReference>
<evidence type="ECO:0000256" key="4">
    <source>
        <dbReference type="ARBA" id="ARBA00022989"/>
    </source>
</evidence>
<sequence length="194" mass="19974">MVPVVGVVPMSGVHVVLAALTAAAGVVPLLWWSAATPGWTPRPHRRTTRPGVTVAGVPEALDLLALALQGGSSLGSAARHVALVLPPPLREELDGVGRDLLLGLDPGPSWATAGPRWRAARLSMEIAALAGVSPGPALRQAATDLRRHAVAGVEVATARLGVRLVVPLGLAFLPGFVLSTVVPLVLALVRDLSW</sequence>
<reference evidence="8 9" key="1">
    <citation type="submission" date="2015-12" db="EMBL/GenBank/DDBJ databases">
        <title>Serinicoccus chungangenesis strain CD08_5 genome sequencing and assembly.</title>
        <authorList>
            <person name="Chander A.M."/>
            <person name="Kaur G."/>
            <person name="Nair G.R."/>
            <person name="Dhawan D.K."/>
            <person name="Kochhar R.K."/>
            <person name="Mayilraj S."/>
            <person name="Bhadada S.K."/>
        </authorList>
    </citation>
    <scope>NUCLEOTIDE SEQUENCE [LARGE SCALE GENOMIC DNA]</scope>
    <source>
        <strain evidence="8 9">CD08_5</strain>
    </source>
</reference>
<keyword evidence="5 6" id="KW-0472">Membrane</keyword>
<dbReference type="STRING" id="767452.AVL62_07765"/>
<feature type="transmembrane region" description="Helical" evidence="6">
    <location>
        <begin position="12"/>
        <end position="32"/>
    </location>
</feature>
<feature type="transmembrane region" description="Helical" evidence="6">
    <location>
        <begin position="164"/>
        <end position="189"/>
    </location>
</feature>
<keyword evidence="3 6" id="KW-0812">Transmembrane</keyword>
<dbReference type="PANTHER" id="PTHR35007">
    <property type="entry name" value="INTEGRAL MEMBRANE PROTEIN-RELATED"/>
    <property type="match status" value="1"/>
</dbReference>
<gene>
    <name evidence="8" type="ORF">AVL62_07765</name>
</gene>
<evidence type="ECO:0000256" key="3">
    <source>
        <dbReference type="ARBA" id="ARBA00022692"/>
    </source>
</evidence>
<evidence type="ECO:0000256" key="2">
    <source>
        <dbReference type="ARBA" id="ARBA00022475"/>
    </source>
</evidence>
<dbReference type="AlphaFoldDB" id="A0A0W8I269"/>
<name>A0A0W8I269_9MICO</name>
<dbReference type="GO" id="GO:0005886">
    <property type="term" value="C:plasma membrane"/>
    <property type="evidence" value="ECO:0007669"/>
    <property type="project" value="UniProtKB-SubCell"/>
</dbReference>
<evidence type="ECO:0000259" key="7">
    <source>
        <dbReference type="Pfam" id="PF00482"/>
    </source>
</evidence>
<keyword evidence="9" id="KW-1185">Reference proteome</keyword>
<feature type="domain" description="Type II secretion system protein GspF" evidence="7">
    <location>
        <begin position="61"/>
        <end position="179"/>
    </location>
</feature>
<protein>
    <recommendedName>
        <fullName evidence="7">Type II secretion system protein GspF domain-containing protein</fullName>
    </recommendedName>
</protein>
<evidence type="ECO:0000313" key="8">
    <source>
        <dbReference type="EMBL" id="KUG51833.1"/>
    </source>
</evidence>
<comment type="subcellular location">
    <subcellularLocation>
        <location evidence="1">Cell membrane</location>
        <topology evidence="1">Multi-pass membrane protein</topology>
    </subcellularLocation>
</comment>
<keyword evidence="2" id="KW-1003">Cell membrane</keyword>
<keyword evidence="4 6" id="KW-1133">Transmembrane helix</keyword>
<evidence type="ECO:0000256" key="6">
    <source>
        <dbReference type="SAM" id="Phobius"/>
    </source>
</evidence>
<dbReference type="InterPro" id="IPR018076">
    <property type="entry name" value="T2SS_GspF_dom"/>
</dbReference>
<dbReference type="EMBL" id="LQBL01000031">
    <property type="protein sequence ID" value="KUG51833.1"/>
    <property type="molecule type" value="Genomic_DNA"/>
</dbReference>
<evidence type="ECO:0000313" key="9">
    <source>
        <dbReference type="Proteomes" id="UP000054837"/>
    </source>
</evidence>
<dbReference type="Proteomes" id="UP000054837">
    <property type="component" value="Unassembled WGS sequence"/>
</dbReference>
<dbReference type="Pfam" id="PF00482">
    <property type="entry name" value="T2SSF"/>
    <property type="match status" value="1"/>
</dbReference>